<comment type="caution">
    <text evidence="1">The sequence shown here is derived from an EMBL/GenBank/DDBJ whole genome shotgun (WGS) entry which is preliminary data.</text>
</comment>
<organism evidence="1 2">
    <name type="scientific">Segatella baroniae F0067</name>
    <dbReference type="NCBI Taxonomy" id="1115809"/>
    <lineage>
        <taxon>Bacteria</taxon>
        <taxon>Pseudomonadati</taxon>
        <taxon>Bacteroidota</taxon>
        <taxon>Bacteroidia</taxon>
        <taxon>Bacteroidales</taxon>
        <taxon>Prevotellaceae</taxon>
        <taxon>Segatella</taxon>
    </lineage>
</organism>
<proteinExistence type="predicted"/>
<dbReference type="PATRIC" id="fig|1115809.3.peg.2226"/>
<dbReference type="AlphaFoldDB" id="U2NK97"/>
<gene>
    <name evidence="1" type="ORF">HMPREF9135_1454</name>
</gene>
<sequence>MIIAQRSIRDKDLHLKCQWEIWLYATKALPPHCNEAAFTLQQACFLPLKAVLSAANRHAFAKSKDCFYKF</sequence>
<evidence type="ECO:0000313" key="2">
    <source>
        <dbReference type="Proteomes" id="UP000016648"/>
    </source>
</evidence>
<dbReference type="RefSeq" id="WP_021590491.1">
    <property type="nucleotide sequence ID" value="NZ_AWEY01000038.1"/>
</dbReference>
<dbReference type="Proteomes" id="UP000016648">
    <property type="component" value="Unassembled WGS sequence"/>
</dbReference>
<evidence type="ECO:0000313" key="1">
    <source>
        <dbReference type="EMBL" id="ERK38500.1"/>
    </source>
</evidence>
<dbReference type="EMBL" id="AWEY01000038">
    <property type="protein sequence ID" value="ERK38500.1"/>
    <property type="molecule type" value="Genomic_DNA"/>
</dbReference>
<reference evidence="1 2" key="1">
    <citation type="submission" date="2013-08" db="EMBL/GenBank/DDBJ databases">
        <authorList>
            <person name="Durkin A.S."/>
            <person name="Haft D.R."/>
            <person name="McCorrison J."/>
            <person name="Torralba M."/>
            <person name="Gillis M."/>
            <person name="Haft D.H."/>
            <person name="Methe B."/>
            <person name="Sutton G."/>
            <person name="Nelson K.E."/>
        </authorList>
    </citation>
    <scope>NUCLEOTIDE SEQUENCE [LARGE SCALE GENOMIC DNA]</scope>
    <source>
        <strain evidence="1 2">F0067</strain>
    </source>
</reference>
<name>U2NK97_9BACT</name>
<keyword evidence="2" id="KW-1185">Reference proteome</keyword>
<protein>
    <submittedName>
        <fullName evidence="1">Uncharacterized protein</fullName>
    </submittedName>
</protein>
<accession>U2NK97</accession>